<feature type="coiled-coil region" evidence="9">
    <location>
        <begin position="123"/>
        <end position="174"/>
    </location>
</feature>
<dbReference type="RefSeq" id="XP_017774567.1">
    <property type="nucleotide sequence ID" value="XM_017919078.1"/>
</dbReference>
<dbReference type="InterPro" id="IPR007265">
    <property type="entry name" value="COG_su3"/>
</dbReference>
<proteinExistence type="inferred from homology"/>
<evidence type="ECO:0000256" key="6">
    <source>
        <dbReference type="ARBA" id="ARBA00023034"/>
    </source>
</evidence>
<evidence type="ECO:0000256" key="4">
    <source>
        <dbReference type="ARBA" id="ARBA00022448"/>
    </source>
</evidence>
<dbReference type="Pfam" id="PF04136">
    <property type="entry name" value="COG3_N"/>
    <property type="match status" value="1"/>
</dbReference>
<evidence type="ECO:0000259" key="11">
    <source>
        <dbReference type="Pfam" id="PF20671"/>
    </source>
</evidence>
<evidence type="ECO:0000256" key="3">
    <source>
        <dbReference type="ARBA" id="ARBA00020976"/>
    </source>
</evidence>
<feature type="domain" description="Conserved oligomeric Golgi complex subunit 3 N-terminal" evidence="10">
    <location>
        <begin position="113"/>
        <end position="253"/>
    </location>
</feature>
<organism evidence="12 13">
    <name type="scientific">Nicrophorus vespilloides</name>
    <name type="common">Boreal carrion beetle</name>
    <dbReference type="NCBI Taxonomy" id="110193"/>
    <lineage>
        <taxon>Eukaryota</taxon>
        <taxon>Metazoa</taxon>
        <taxon>Ecdysozoa</taxon>
        <taxon>Arthropoda</taxon>
        <taxon>Hexapoda</taxon>
        <taxon>Insecta</taxon>
        <taxon>Pterygota</taxon>
        <taxon>Neoptera</taxon>
        <taxon>Endopterygota</taxon>
        <taxon>Coleoptera</taxon>
        <taxon>Polyphaga</taxon>
        <taxon>Staphyliniformia</taxon>
        <taxon>Silphidae</taxon>
        <taxon>Nicrophorinae</taxon>
        <taxon>Nicrophorus</taxon>
    </lineage>
</organism>
<gene>
    <name evidence="13" type="primary">LOC108561231</name>
</gene>
<evidence type="ECO:0000256" key="7">
    <source>
        <dbReference type="ARBA" id="ARBA00023136"/>
    </source>
</evidence>
<dbReference type="PANTHER" id="PTHR13302:SF8">
    <property type="entry name" value="CONSERVED OLIGOMERIC GOLGI COMPLEX SUBUNIT 3"/>
    <property type="match status" value="1"/>
</dbReference>
<evidence type="ECO:0000256" key="1">
    <source>
        <dbReference type="ARBA" id="ARBA00004395"/>
    </source>
</evidence>
<keyword evidence="7" id="KW-0472">Membrane</keyword>
<keyword evidence="4" id="KW-0813">Transport</keyword>
<evidence type="ECO:0000256" key="2">
    <source>
        <dbReference type="ARBA" id="ARBA00009936"/>
    </source>
</evidence>
<dbReference type="Proteomes" id="UP000695000">
    <property type="component" value="Unplaced"/>
</dbReference>
<evidence type="ECO:0000313" key="12">
    <source>
        <dbReference type="Proteomes" id="UP000695000"/>
    </source>
</evidence>
<evidence type="ECO:0000256" key="9">
    <source>
        <dbReference type="SAM" id="Coils"/>
    </source>
</evidence>
<keyword evidence="6" id="KW-0333">Golgi apparatus</keyword>
<keyword evidence="5" id="KW-0653">Protein transport</keyword>
<evidence type="ECO:0000313" key="13">
    <source>
        <dbReference type="RefSeq" id="XP_017774567.1"/>
    </source>
</evidence>
<dbReference type="Pfam" id="PF20671">
    <property type="entry name" value="COG3_C"/>
    <property type="match status" value="1"/>
</dbReference>
<dbReference type="InterPro" id="IPR048685">
    <property type="entry name" value="COG3_C"/>
</dbReference>
<dbReference type="PANTHER" id="PTHR13302">
    <property type="entry name" value="CONSERVED OLIGOMERIC GOLGI COMPLEX COMPONENT 3"/>
    <property type="match status" value="1"/>
</dbReference>
<dbReference type="InterPro" id="IPR048320">
    <property type="entry name" value="COG3_N"/>
</dbReference>
<comment type="similarity">
    <text evidence="2">Belongs to the COG3 family.</text>
</comment>
<name>A0ABM1MJ17_NICVS</name>
<sequence>MFTMEKILRALNLSEEIDIQLETNDEIDRKVQENLAQWQAVESPLAPLSNEELELIYKMRETLQKEYFTPTDNEETEDLKLNRVDNFNDYIQRMVAMEKEIEDENLYEYINQRDYLHVQAKECEVLRNETENLVLGLENLQETYRQVSLKTDSLHNMSEQLMKHQTELKEKKREIHDKLKHFTYYHSISEYISLHSYNINSKEFISQLEQMNESMEYLSKNAQFRESNNYKFRYENLLATCLQNVLKNVNTIITDATNQVINLDLKSNIMVVEKAGKEPMVETAFSYYYGKFQNAATKISRVINYIEDNVEDHDMYLRTLNDIQKSYFSQRAPVMQSAVSKALLDLRDKYKSDHSILFRSAGLFLVKVCQDEAGCYNYFFNNRSQQLSDYLSTLCQNLYDVLRPCLIGINHIEVLTELCTILKEMLNDQTQNNPALDQFVEIINQLLQDVEERLVFRTNIFFQYDLNAYEPSPGDLAYPEKLEQMENIAEELIERRADSRSSSISLESQEVANINAGAVGHFRSFTGNSPADLHGMWYPTVKRTLVCLSRLYICLDREIFQGVAQEALLICVKTIEKAADKISARKSAMDAKLFQIKHLLIIREQIAPFQVDFTVKEMSLDFSHLRGAAMDLMHNRSKIFSLNNNAILEFLLEGTPRVKEYLVDSRKEIDKHLKGSCEVFISNTTNTLIGNLLQWLQKAEHALKMSKTYKQNVIPLREQEFTKPQVLAGIISSTQRNIKTKIPEIQRSMRLYLANRETEFILFRPIKNNIVNAFIELDQLLVAAKYTADDELLIACPTPEQLNILICSVSLTADQDQHAKMQEKLKE</sequence>
<feature type="domain" description="Conserved oligomeric Golgi complex subunit 3 C-terminal" evidence="11">
    <location>
        <begin position="286"/>
        <end position="625"/>
    </location>
</feature>
<reference evidence="13" key="1">
    <citation type="submission" date="2025-08" db="UniProtKB">
        <authorList>
            <consortium name="RefSeq"/>
        </authorList>
    </citation>
    <scope>IDENTIFICATION</scope>
    <source>
        <tissue evidence="13">Whole Larva</tissue>
    </source>
</reference>
<accession>A0ABM1MJ17</accession>
<evidence type="ECO:0000259" key="10">
    <source>
        <dbReference type="Pfam" id="PF04136"/>
    </source>
</evidence>
<keyword evidence="9" id="KW-0175">Coiled coil</keyword>
<dbReference type="GeneID" id="108561231"/>
<comment type="subcellular location">
    <subcellularLocation>
        <location evidence="1">Golgi apparatus membrane</location>
        <topology evidence="1">Peripheral membrane protein</topology>
    </subcellularLocation>
</comment>
<protein>
    <recommendedName>
        <fullName evidence="3">Conserved oligomeric Golgi complex subunit 3</fullName>
    </recommendedName>
    <alternativeName>
        <fullName evidence="8">Component of oligomeric Golgi complex 3</fullName>
    </alternativeName>
</protein>
<keyword evidence="12" id="KW-1185">Reference proteome</keyword>
<evidence type="ECO:0000256" key="8">
    <source>
        <dbReference type="ARBA" id="ARBA00031339"/>
    </source>
</evidence>
<evidence type="ECO:0000256" key="5">
    <source>
        <dbReference type="ARBA" id="ARBA00022927"/>
    </source>
</evidence>